<feature type="compositionally biased region" description="Low complexity" evidence="1">
    <location>
        <begin position="322"/>
        <end position="339"/>
    </location>
</feature>
<reference evidence="2" key="1">
    <citation type="submission" date="2018-02" db="EMBL/GenBank/DDBJ databases">
        <title>Rhizophora mucronata_Transcriptome.</title>
        <authorList>
            <person name="Meera S.P."/>
            <person name="Sreeshan A."/>
            <person name="Augustine A."/>
        </authorList>
    </citation>
    <scope>NUCLEOTIDE SEQUENCE</scope>
    <source>
        <tissue evidence="2">Leaf</tissue>
    </source>
</reference>
<feature type="compositionally biased region" description="Polar residues" evidence="1">
    <location>
        <begin position="933"/>
        <end position="943"/>
    </location>
</feature>
<sequence length="1588" mass="169216">MDRNRDSRRVSMAASNGLSRRRHRTGSFRDSTEDDGPLEVQERLRDRGAGKKDRDRERDRERDRDRDRDRICSRSKRRRGDRLLHGINREDGVVEDSSEESVNEEGDEDEDDGGPGASTRMLPPNPSSLSYASLSNHQQRRTFPPATKVVRASPKMTAVPWKAPDEVMGVSVPRKARSASTKRSHDCWTSGGGVVADQIHRQASTSPARSGGPGVTTVLASASASPAPVSSSSNATIKKKMKPNGPKQRLPKSSVKSASSTQEEIEMEIAQVLYGLMNQPQRPVKQEIMGNDLREVNKSSTVDAKSRVSSPISNSQSTIPHSYSVPSTNSSSSATPVSAIAPKRKRPRPVNLEDEKPSMFAVRNGPISSTAKVDADQPSKIENSPIFERGLGSAAENGGVSYGLLANRLALSSTERLQSQPEAVKPESNSINLLSDSKPLIEESDSKDMAVAKEEPRSPRKESSRLTSEDDRERLAPTKGNSKTSEMESLREEKFQIDLMAPPPMRSSPEGVKEVDFVAVDHKPVVPDVETETKSMIKEGEKALKIGKEDINVEPEEKKAKLMAEEVESQKPIVNKERNIDLQLDLEKTDGDSGIVTVSGNKSQQNVQKLQQQQPITERTGSVPLPMSMAGWPGGLPHMGYMAPLQGVVSMDGSAVSSAALQPPHLLFSQQRPKRCATHFYIAQNIQYNQQFTRMNSFWPAAAGSALQFGAKACNMNAVPTPEMQAGRGLNTVQGKGQGLAIFPGHTGKDKTSQATNIVDIAQKKQILLQQAVPHGAPNNLMHGPAFIFPLSQQQAAAAASVRPGTLKSPPSAGGSVSASGSNSASISAASTAIAGAPAMTFNYPNMPGNETQYLAILQNGAYPIPIPAHVGATPAYRGNHPQPMPFFNGTFYSPQILHHSQLQQQQPPATQSQHSQQDHHKPSISGGSSSSQKHLQNQQQRAHGSVLNGGSEKLQGFPALKSQPLQLQQQQQVQSHNVPHQARQLEAELGSEDSPSTADSQVSRANMSHCGQNFAVAMHPPNFALMHPASMSTFSGSNVASGNPSEKKQHQAKAQGTKTGVEPLQSQAFAMSFASINGATTAPGLDISSIAQNHALIQSLPEAARHGYHFMAAAAAPQVAHNKKRENDSSNAEEERKSIAGGKAPAISVPSIPFSRPDLTDSSASTAPVSSVMESSARTLNLGSSTAWTSGSFMSTAINNVHNPSMQQQMQRSQQQQQQQHMTQLQKQHQLVAAAPASTRNKTPVSSNGNVYPEPISSPASMAAKFPNALSAFPQNLVQSNSPAQSPQWKNSVRTTTSQVPAQSLASTSSSLKHLSQQQSRNQQGHTQISFAAGSKPSITGQGQPPPNGNQSRSPSVGMGSPTSSISKGAGGSPMTSLASTNNKGSQASTLSSQQAKITPSAPTQKSSPVGGRNIPSILGHPHNNTASSTSGTRPQLAHQQKHQQTPKHAFPQAHMLYTNAYMQAAGSANASSGASGFYLQRHREQQQQQPTGSSSTSTGMLLLCPPVTLSSTSTNDPAKAVAAAAAAAGNMKGGGLPSQGIIHAHFAPSQSPGKSHQLVPASFPYSHTLPPAVQVKPAEQKQPTGN</sequence>
<accession>A0A2P2MFZ9</accession>
<feature type="region of interest" description="Disordered" evidence="1">
    <location>
        <begin position="900"/>
        <end position="1005"/>
    </location>
</feature>
<feature type="region of interest" description="Disordered" evidence="1">
    <location>
        <begin position="417"/>
        <end position="490"/>
    </location>
</feature>
<feature type="compositionally biased region" description="Low complexity" evidence="1">
    <location>
        <begin position="1304"/>
        <end position="1321"/>
    </location>
</feature>
<feature type="compositionally biased region" description="Polar residues" evidence="1">
    <location>
        <begin position="1161"/>
        <end position="1172"/>
    </location>
</feature>
<protein>
    <submittedName>
        <fullName evidence="2">Protein TIME FOR COFFEE</fullName>
    </submittedName>
</protein>
<dbReference type="PANTHER" id="PTHR34798:SF2">
    <property type="entry name" value="PROTEIN TIME FOR COFFEE"/>
    <property type="match status" value="1"/>
</dbReference>
<feature type="compositionally biased region" description="Polar residues" evidence="1">
    <location>
        <begin position="1338"/>
        <end position="1368"/>
    </location>
</feature>
<dbReference type="PANTHER" id="PTHR34798">
    <property type="entry name" value="PROTEIN TIME FOR COFFEE"/>
    <property type="match status" value="1"/>
</dbReference>
<name>A0A2P2MFZ9_RHIMU</name>
<feature type="compositionally biased region" description="Polar residues" evidence="1">
    <location>
        <begin position="1036"/>
        <end position="1045"/>
    </location>
</feature>
<feature type="region of interest" description="Disordered" evidence="1">
    <location>
        <begin position="1279"/>
        <end position="1449"/>
    </location>
</feature>
<feature type="compositionally biased region" description="Acidic residues" evidence="1">
    <location>
        <begin position="93"/>
        <end position="113"/>
    </location>
</feature>
<feature type="region of interest" description="Disordered" evidence="1">
    <location>
        <begin position="297"/>
        <end position="356"/>
    </location>
</feature>
<feature type="region of interest" description="Disordered" evidence="1">
    <location>
        <begin position="202"/>
        <end position="262"/>
    </location>
</feature>
<feature type="region of interest" description="Disordered" evidence="1">
    <location>
        <begin position="800"/>
        <end position="822"/>
    </location>
</feature>
<evidence type="ECO:0000256" key="1">
    <source>
        <dbReference type="SAM" id="MobiDB-lite"/>
    </source>
</evidence>
<feature type="compositionally biased region" description="Low complexity" evidence="1">
    <location>
        <begin position="900"/>
        <end position="916"/>
    </location>
</feature>
<evidence type="ECO:0000313" key="2">
    <source>
        <dbReference type="EMBL" id="MBX29169.1"/>
    </source>
</evidence>
<feature type="compositionally biased region" description="Polar residues" evidence="1">
    <location>
        <begin position="298"/>
        <end position="321"/>
    </location>
</feature>
<dbReference type="InterPro" id="IPR039317">
    <property type="entry name" value="TIC"/>
</dbReference>
<feature type="compositionally biased region" description="Low complexity" evidence="1">
    <location>
        <begin position="809"/>
        <end position="822"/>
    </location>
</feature>
<feature type="region of interest" description="Disordered" evidence="1">
    <location>
        <begin position="1206"/>
        <end position="1254"/>
    </location>
</feature>
<feature type="region of interest" description="Disordered" evidence="1">
    <location>
        <begin position="1036"/>
        <end position="1056"/>
    </location>
</feature>
<feature type="compositionally biased region" description="Low complexity" evidence="1">
    <location>
        <begin position="220"/>
        <end position="235"/>
    </location>
</feature>
<feature type="compositionally biased region" description="Polar residues" evidence="1">
    <location>
        <begin position="1375"/>
        <end position="1409"/>
    </location>
</feature>
<proteinExistence type="predicted"/>
<feature type="compositionally biased region" description="Basic and acidic residues" evidence="1">
    <location>
        <begin position="40"/>
        <end position="72"/>
    </location>
</feature>
<organism evidence="2">
    <name type="scientific">Rhizophora mucronata</name>
    <name type="common">Asiatic mangrove</name>
    <dbReference type="NCBI Taxonomy" id="61149"/>
    <lineage>
        <taxon>Eukaryota</taxon>
        <taxon>Viridiplantae</taxon>
        <taxon>Streptophyta</taxon>
        <taxon>Embryophyta</taxon>
        <taxon>Tracheophyta</taxon>
        <taxon>Spermatophyta</taxon>
        <taxon>Magnoliopsida</taxon>
        <taxon>eudicotyledons</taxon>
        <taxon>Gunneridae</taxon>
        <taxon>Pentapetalae</taxon>
        <taxon>rosids</taxon>
        <taxon>fabids</taxon>
        <taxon>Malpighiales</taxon>
        <taxon>Rhizophoraceae</taxon>
        <taxon>Rhizophora</taxon>
    </lineage>
</organism>
<feature type="compositionally biased region" description="Polar residues" evidence="1">
    <location>
        <begin position="417"/>
        <end position="435"/>
    </location>
</feature>
<feature type="compositionally biased region" description="Basic and acidic residues" evidence="1">
    <location>
        <begin position="81"/>
        <end position="92"/>
    </location>
</feature>
<dbReference type="GO" id="GO:0005634">
    <property type="term" value="C:nucleus"/>
    <property type="evidence" value="ECO:0007669"/>
    <property type="project" value="TreeGrafter"/>
</dbReference>
<feature type="region of interest" description="Disordered" evidence="1">
    <location>
        <begin position="1548"/>
        <end position="1588"/>
    </location>
</feature>
<feature type="compositionally biased region" description="Polar residues" evidence="1">
    <location>
        <begin position="1239"/>
        <end position="1251"/>
    </location>
</feature>
<feature type="compositionally biased region" description="Polar residues" evidence="1">
    <location>
        <begin position="1424"/>
        <end position="1435"/>
    </location>
</feature>
<feature type="compositionally biased region" description="Basic and acidic residues" evidence="1">
    <location>
        <begin position="439"/>
        <end position="476"/>
    </location>
</feature>
<feature type="compositionally biased region" description="Basic and acidic residues" evidence="1">
    <location>
        <begin position="1126"/>
        <end position="1139"/>
    </location>
</feature>
<feature type="compositionally biased region" description="Low complexity" evidence="1">
    <location>
        <begin position="963"/>
        <end position="982"/>
    </location>
</feature>
<feature type="compositionally biased region" description="Low complexity" evidence="1">
    <location>
        <begin position="1207"/>
        <end position="1231"/>
    </location>
</feature>
<feature type="compositionally biased region" description="Polar residues" evidence="1">
    <location>
        <begin position="1322"/>
        <end position="1331"/>
    </location>
</feature>
<feature type="region of interest" description="Disordered" evidence="1">
    <location>
        <begin position="1"/>
        <end position="151"/>
    </location>
</feature>
<feature type="compositionally biased region" description="Polar residues" evidence="1">
    <location>
        <begin position="127"/>
        <end position="137"/>
    </location>
</feature>
<feature type="compositionally biased region" description="Polar residues" evidence="1">
    <location>
        <begin position="994"/>
        <end position="1005"/>
    </location>
</feature>
<feature type="compositionally biased region" description="Polar residues" evidence="1">
    <location>
        <begin position="1279"/>
        <end position="1303"/>
    </location>
</feature>
<feature type="region of interest" description="Disordered" evidence="1">
    <location>
        <begin position="1117"/>
        <end position="1172"/>
    </location>
</feature>
<dbReference type="GO" id="GO:0042752">
    <property type="term" value="P:regulation of circadian rhythm"/>
    <property type="evidence" value="ECO:0007669"/>
    <property type="project" value="InterPro"/>
</dbReference>
<dbReference type="EMBL" id="GGEC01048685">
    <property type="protein sequence ID" value="MBX29169.1"/>
    <property type="molecule type" value="Transcribed_RNA"/>
</dbReference>